<accession>A0A8S9GTI1</accession>
<protein>
    <recommendedName>
        <fullName evidence="2">Protein LNK3</fullName>
    </recommendedName>
</protein>
<evidence type="ECO:0008006" key="2">
    <source>
        <dbReference type="Google" id="ProtNLM"/>
    </source>
</evidence>
<gene>
    <name evidence="1" type="ORF">F2Q70_00023563</name>
</gene>
<dbReference type="GO" id="GO:0006355">
    <property type="term" value="P:regulation of DNA-templated transcription"/>
    <property type="evidence" value="ECO:0007669"/>
    <property type="project" value="InterPro"/>
</dbReference>
<dbReference type="EMBL" id="QGKY02001925">
    <property type="protein sequence ID" value="KAF2547172.1"/>
    <property type="molecule type" value="Genomic_DNA"/>
</dbReference>
<dbReference type="PANTHER" id="PTHR33334">
    <property type="entry name" value="PROTEIN LNK1"/>
    <property type="match status" value="1"/>
</dbReference>
<proteinExistence type="predicted"/>
<dbReference type="GO" id="GO:0007623">
    <property type="term" value="P:circadian rhythm"/>
    <property type="evidence" value="ECO:0007669"/>
    <property type="project" value="InterPro"/>
</dbReference>
<comment type="caution">
    <text evidence="1">The sequence shown here is derived from an EMBL/GenBank/DDBJ whole genome shotgun (WGS) entry which is preliminary data.</text>
</comment>
<reference evidence="1" key="1">
    <citation type="submission" date="2019-12" db="EMBL/GenBank/DDBJ databases">
        <title>Genome sequencing and annotation of Brassica cretica.</title>
        <authorList>
            <person name="Studholme D.J."/>
            <person name="Sarris P.F."/>
        </authorList>
    </citation>
    <scope>NUCLEOTIDE SEQUENCE</scope>
    <source>
        <strain evidence="1">PFS-102/07</strain>
        <tissue evidence="1">Leaf</tissue>
    </source>
</reference>
<dbReference type="InterPro" id="IPR039928">
    <property type="entry name" value="LNK"/>
</dbReference>
<dbReference type="AlphaFoldDB" id="A0A8S9GTI1"/>
<name>A0A8S9GTI1_BRACR</name>
<evidence type="ECO:0000313" key="1">
    <source>
        <dbReference type="EMBL" id="KAF2547172.1"/>
    </source>
</evidence>
<sequence length="347" mass="38968">MQRHRGGADEIFINRSGVCKAEQTGISHGETESISLEKVRVTGWLVPSMIFGNLHAHVHDGMLDPTTSSTLDYLSIMDCYSGMKFEELAVPNYQESSSSETYRSDGMWGGWSMNSPEAAETCFNYDGFSGEGSLYSQMGMRTSEEEEESKRSKAFYGASSLHDFEGIEHMDDIFLSSILEDVPGNDGDVHQASSSYNSVGSSSLYGGNEVHMFHCHDMPLKEEAPFTISDLSEENMLDSQYGDELSSEELVLQDLQRASEKLTDDTRKCFRDTFYRLARNSQEKFDSVSTNSEELYMQASRYAYGDSARMSREEEIESETNSIDRAVANLTYNKMESNISSFPLSER</sequence>
<dbReference type="PANTHER" id="PTHR33334:SF9">
    <property type="entry name" value="PROTEIN LNK3"/>
    <property type="match status" value="1"/>
</dbReference>
<feature type="non-terminal residue" evidence="1">
    <location>
        <position position="1"/>
    </location>
</feature>
<organism evidence="1">
    <name type="scientific">Brassica cretica</name>
    <name type="common">Mustard</name>
    <dbReference type="NCBI Taxonomy" id="69181"/>
    <lineage>
        <taxon>Eukaryota</taxon>
        <taxon>Viridiplantae</taxon>
        <taxon>Streptophyta</taxon>
        <taxon>Embryophyta</taxon>
        <taxon>Tracheophyta</taxon>
        <taxon>Spermatophyta</taxon>
        <taxon>Magnoliopsida</taxon>
        <taxon>eudicotyledons</taxon>
        <taxon>Gunneridae</taxon>
        <taxon>Pentapetalae</taxon>
        <taxon>rosids</taxon>
        <taxon>malvids</taxon>
        <taxon>Brassicales</taxon>
        <taxon>Brassicaceae</taxon>
        <taxon>Brassiceae</taxon>
        <taxon>Brassica</taxon>
    </lineage>
</organism>